<keyword evidence="2" id="KW-0238">DNA-binding</keyword>
<keyword evidence="3" id="KW-1185">Reference proteome</keyword>
<sequence>MNSMNEPLCLEELAVGGHHPHHPHHHHHHQLHTHHSLNPHLSHHSFALTSSGGNNSSSNNNNNSSSGSNSGGGSSSLHSLAPIGSSALHVPHSTINHSAASLGAGMTMHHHHHHHHLNDSNPLPSGSEASLSSPPHGSGHHTTTAHRTLTPSDAASDRSGEFHRRKSFLFMK</sequence>
<evidence type="ECO:0000313" key="2">
    <source>
        <dbReference type="EMBL" id="GFR72013.1"/>
    </source>
</evidence>
<gene>
    <name evidence="2" type="ORF">ElyMa_005694500</name>
</gene>
<feature type="compositionally biased region" description="Polar residues" evidence="1">
    <location>
        <begin position="119"/>
        <end position="131"/>
    </location>
</feature>
<dbReference type="EMBL" id="BMAT01011396">
    <property type="protein sequence ID" value="GFR72013.1"/>
    <property type="molecule type" value="Genomic_DNA"/>
</dbReference>
<dbReference type="GO" id="GO:0003677">
    <property type="term" value="F:DNA binding"/>
    <property type="evidence" value="ECO:0007669"/>
    <property type="project" value="UniProtKB-KW"/>
</dbReference>
<name>A0AAV4FFC6_9GAST</name>
<evidence type="ECO:0000256" key="1">
    <source>
        <dbReference type="SAM" id="MobiDB-lite"/>
    </source>
</evidence>
<feature type="region of interest" description="Disordered" evidence="1">
    <location>
        <begin position="16"/>
        <end position="80"/>
    </location>
</feature>
<protein>
    <submittedName>
        <fullName evidence="2">Homeobox protein</fullName>
    </submittedName>
</protein>
<organism evidence="2 3">
    <name type="scientific">Elysia marginata</name>
    <dbReference type="NCBI Taxonomy" id="1093978"/>
    <lineage>
        <taxon>Eukaryota</taxon>
        <taxon>Metazoa</taxon>
        <taxon>Spiralia</taxon>
        <taxon>Lophotrochozoa</taxon>
        <taxon>Mollusca</taxon>
        <taxon>Gastropoda</taxon>
        <taxon>Heterobranchia</taxon>
        <taxon>Euthyneura</taxon>
        <taxon>Panpulmonata</taxon>
        <taxon>Sacoglossa</taxon>
        <taxon>Placobranchoidea</taxon>
        <taxon>Plakobranchidae</taxon>
        <taxon>Elysia</taxon>
    </lineage>
</organism>
<reference evidence="2 3" key="1">
    <citation type="journal article" date="2021" name="Elife">
        <title>Chloroplast acquisition without the gene transfer in kleptoplastic sea slugs, Plakobranchus ocellatus.</title>
        <authorList>
            <person name="Maeda T."/>
            <person name="Takahashi S."/>
            <person name="Yoshida T."/>
            <person name="Shimamura S."/>
            <person name="Takaki Y."/>
            <person name="Nagai Y."/>
            <person name="Toyoda A."/>
            <person name="Suzuki Y."/>
            <person name="Arimoto A."/>
            <person name="Ishii H."/>
            <person name="Satoh N."/>
            <person name="Nishiyama T."/>
            <person name="Hasebe M."/>
            <person name="Maruyama T."/>
            <person name="Minagawa J."/>
            <person name="Obokata J."/>
            <person name="Shigenobu S."/>
        </authorList>
    </citation>
    <scope>NUCLEOTIDE SEQUENCE [LARGE SCALE GENOMIC DNA]</scope>
</reference>
<feature type="compositionally biased region" description="Low complexity" evidence="1">
    <location>
        <begin position="132"/>
        <end position="142"/>
    </location>
</feature>
<proteinExistence type="predicted"/>
<dbReference type="Proteomes" id="UP000762676">
    <property type="component" value="Unassembled WGS sequence"/>
</dbReference>
<feature type="region of interest" description="Disordered" evidence="1">
    <location>
        <begin position="108"/>
        <end position="161"/>
    </location>
</feature>
<accession>A0AAV4FFC6</accession>
<feature type="compositionally biased region" description="Low complexity" evidence="1">
    <location>
        <begin position="50"/>
        <end position="68"/>
    </location>
</feature>
<feature type="compositionally biased region" description="Basic residues" evidence="1">
    <location>
        <begin position="18"/>
        <end position="43"/>
    </location>
</feature>
<comment type="caution">
    <text evidence="2">The sequence shown here is derived from an EMBL/GenBank/DDBJ whole genome shotgun (WGS) entry which is preliminary data.</text>
</comment>
<keyword evidence="2" id="KW-0371">Homeobox</keyword>
<dbReference type="AlphaFoldDB" id="A0AAV4FFC6"/>
<evidence type="ECO:0000313" key="3">
    <source>
        <dbReference type="Proteomes" id="UP000762676"/>
    </source>
</evidence>